<accession>A0A1W6V0D9</accession>
<evidence type="ECO:0008006" key="2">
    <source>
        <dbReference type="Google" id="ProtNLM"/>
    </source>
</evidence>
<dbReference type="Gene3D" id="2.60.40.2990">
    <property type="match status" value="1"/>
</dbReference>
<sequence>MNNSIWAGFIGLFILSGCSQTVSVNGVDGFDTQSQASVYGWVSLDGYFPPSITSLEVEICKVIDNQCLKSASQSYQGVQLPVQYSFLIAPIQAGEGKMKIIGKLYSNGELVAEKEKNYLFLEGNKQENLILVPKINR</sequence>
<dbReference type="RefSeq" id="WP_054728553.1">
    <property type="nucleotide sequence ID" value="NZ_CP017889.1"/>
</dbReference>
<gene>
    <name evidence="1" type="ORF">K05K4_17600</name>
</gene>
<reference evidence="1" key="1">
    <citation type="submission" date="2016-10" db="EMBL/GenBank/DDBJ databases">
        <title>The High Quality Genome of Vibrio alginolyticus K01M1.</title>
        <authorList>
            <person name="Wendling C."/>
            <person name="Chibani C.M."/>
            <person name="Hertel R."/>
            <person name="Sproer C."/>
            <person name="Bunk B."/>
            <person name="Overmann J."/>
            <person name="Roth O."/>
            <person name="Liesegang H."/>
        </authorList>
    </citation>
    <scope>NUCLEOTIDE SEQUENCE</scope>
    <source>
        <strain evidence="1">K05K4</strain>
    </source>
</reference>
<protein>
    <recommendedName>
        <fullName evidence="2">Type III secretion system chaperone YscW</fullName>
    </recommendedName>
</protein>
<dbReference type="EMBL" id="CP017902">
    <property type="protein sequence ID" value="ARP18596.1"/>
    <property type="molecule type" value="Genomic_DNA"/>
</dbReference>
<dbReference type="InterPro" id="IPR053740">
    <property type="entry name" value="T3SS_Pilotin"/>
</dbReference>
<name>A0A1W6V0D9_VIBAL</name>
<dbReference type="AlphaFoldDB" id="A0A1W6V0D9"/>
<organism evidence="1">
    <name type="scientific">Vibrio alginolyticus</name>
    <dbReference type="NCBI Taxonomy" id="663"/>
    <lineage>
        <taxon>Bacteria</taxon>
        <taxon>Pseudomonadati</taxon>
        <taxon>Pseudomonadota</taxon>
        <taxon>Gammaproteobacteria</taxon>
        <taxon>Vibrionales</taxon>
        <taxon>Vibrionaceae</taxon>
        <taxon>Vibrio</taxon>
    </lineage>
</organism>
<proteinExistence type="predicted"/>
<evidence type="ECO:0000313" key="1">
    <source>
        <dbReference type="EMBL" id="ARP18596.1"/>
    </source>
</evidence>
<dbReference type="NCBIfam" id="TIGR02567">
    <property type="entry name" value="YscW"/>
    <property type="match status" value="1"/>
</dbReference>